<gene>
    <name evidence="2" type="ORF">TNCV_1898491</name>
</gene>
<dbReference type="InterPro" id="IPR040676">
    <property type="entry name" value="DUF5641"/>
</dbReference>
<evidence type="ECO:0000259" key="1">
    <source>
        <dbReference type="Pfam" id="PF18701"/>
    </source>
</evidence>
<protein>
    <recommendedName>
        <fullName evidence="1">DUF5641 domain-containing protein</fullName>
    </recommendedName>
</protein>
<organism evidence="2 3">
    <name type="scientific">Trichonephila clavipes</name>
    <name type="common">Golden silk orbweaver</name>
    <name type="synonym">Nephila clavipes</name>
    <dbReference type="NCBI Taxonomy" id="2585209"/>
    <lineage>
        <taxon>Eukaryota</taxon>
        <taxon>Metazoa</taxon>
        <taxon>Ecdysozoa</taxon>
        <taxon>Arthropoda</taxon>
        <taxon>Chelicerata</taxon>
        <taxon>Arachnida</taxon>
        <taxon>Araneae</taxon>
        <taxon>Araneomorphae</taxon>
        <taxon>Entelegynae</taxon>
        <taxon>Araneoidea</taxon>
        <taxon>Nephilidae</taxon>
        <taxon>Trichonephila</taxon>
    </lineage>
</organism>
<name>A0A8X6WE76_TRICX</name>
<evidence type="ECO:0000313" key="3">
    <source>
        <dbReference type="Proteomes" id="UP000887159"/>
    </source>
</evidence>
<dbReference type="AlphaFoldDB" id="A0A8X6WE76"/>
<comment type="caution">
    <text evidence="2">The sequence shown here is derived from an EMBL/GenBank/DDBJ whole genome shotgun (WGS) entry which is preliminary data.</text>
</comment>
<keyword evidence="3" id="KW-1185">Reference proteome</keyword>
<dbReference type="Pfam" id="PF18701">
    <property type="entry name" value="DUF5641"/>
    <property type="match status" value="1"/>
</dbReference>
<proteinExistence type="predicted"/>
<dbReference type="Proteomes" id="UP000887159">
    <property type="component" value="Unassembled WGS sequence"/>
</dbReference>
<accession>A0A8X6WE76</accession>
<reference evidence="2" key="1">
    <citation type="submission" date="2020-08" db="EMBL/GenBank/DDBJ databases">
        <title>Multicomponent nature underlies the extraordinary mechanical properties of spider dragline silk.</title>
        <authorList>
            <person name="Kono N."/>
            <person name="Nakamura H."/>
            <person name="Mori M."/>
            <person name="Yoshida Y."/>
            <person name="Ohtoshi R."/>
            <person name="Malay A.D."/>
            <person name="Moran D.A.P."/>
            <person name="Tomita M."/>
            <person name="Numata K."/>
            <person name="Arakawa K."/>
        </authorList>
    </citation>
    <scope>NUCLEOTIDE SEQUENCE</scope>
</reference>
<sequence>MVIIKDDNLPAGQWSLGRINNIYPGKDSKRHCYWVSAADKRLRVYYALDPRPDAVAQYSGGAPVTPHKSLNSSRYFISEPDLLTTPEAKILEEFSDQGVI</sequence>
<feature type="domain" description="DUF5641" evidence="1">
    <location>
        <begin position="1"/>
        <end position="32"/>
    </location>
</feature>
<evidence type="ECO:0000313" key="2">
    <source>
        <dbReference type="EMBL" id="GFY33397.1"/>
    </source>
</evidence>
<dbReference type="EMBL" id="BMAU01021410">
    <property type="protein sequence ID" value="GFY33397.1"/>
    <property type="molecule type" value="Genomic_DNA"/>
</dbReference>